<organism evidence="2">
    <name type="scientific">Psilocybe cubensis</name>
    <name type="common">Psychedelic mushroom</name>
    <name type="synonym">Stropharia cubensis</name>
    <dbReference type="NCBI Taxonomy" id="181762"/>
    <lineage>
        <taxon>Eukaryota</taxon>
        <taxon>Fungi</taxon>
        <taxon>Dikarya</taxon>
        <taxon>Basidiomycota</taxon>
        <taxon>Agaricomycotina</taxon>
        <taxon>Agaricomycetes</taxon>
        <taxon>Agaricomycetidae</taxon>
        <taxon>Agaricales</taxon>
        <taxon>Agaricineae</taxon>
        <taxon>Strophariaceae</taxon>
        <taxon>Psilocybe</taxon>
    </lineage>
</organism>
<accession>A0A8H8CKN6</accession>
<protein>
    <submittedName>
        <fullName evidence="2">Uncharacterized protein</fullName>
    </submittedName>
</protein>
<feature type="region of interest" description="Disordered" evidence="1">
    <location>
        <begin position="1"/>
        <end position="39"/>
    </location>
</feature>
<evidence type="ECO:0000256" key="1">
    <source>
        <dbReference type="SAM" id="MobiDB-lite"/>
    </source>
</evidence>
<comment type="caution">
    <text evidence="2">The sequence shown here is derived from an EMBL/GenBank/DDBJ whole genome shotgun (WGS) entry which is preliminary data.</text>
</comment>
<reference evidence="2" key="1">
    <citation type="submission" date="2021-02" db="EMBL/GenBank/DDBJ databases">
        <title>Psilocybe cubensis genome.</title>
        <authorList>
            <person name="Mckernan K.J."/>
            <person name="Crawford S."/>
            <person name="Trippe A."/>
            <person name="Kane L.T."/>
            <person name="Mclaughlin S."/>
        </authorList>
    </citation>
    <scope>NUCLEOTIDE SEQUENCE [LARGE SCALE GENOMIC DNA]</scope>
    <source>
        <strain evidence="2">MGC-MH-2018</strain>
    </source>
</reference>
<proteinExistence type="predicted"/>
<dbReference type="EMBL" id="JAFIQS010000005">
    <property type="protein sequence ID" value="KAG5168918.1"/>
    <property type="molecule type" value="Genomic_DNA"/>
</dbReference>
<dbReference type="AlphaFoldDB" id="A0A8H8CKN6"/>
<sequence length="184" mass="19859">MPRPKGAKNRPRDSNAPPRKTPICQNCKQPIAGHGKHGGGNKYCPVNISYASRGLSKSTDPESSRMGIKFDNQTVDDFVKRGQQSGSSATPLEAPVALRWEKPMCPDFVTETGDHLHLTDPWFDSTPESSGVSAASSPGIVWPPLTGDQLQLYLFDPNYFANALQFVMISNMQDGIGGDAGPSL</sequence>
<gene>
    <name evidence="2" type="ORF">JR316_005472</name>
</gene>
<evidence type="ECO:0000313" key="2">
    <source>
        <dbReference type="EMBL" id="KAG5168918.1"/>
    </source>
</evidence>
<name>A0A8H8CKN6_PSICU</name>